<evidence type="ECO:0000313" key="3">
    <source>
        <dbReference type="Proteomes" id="UP001589833"/>
    </source>
</evidence>
<dbReference type="Gene3D" id="1.10.10.2840">
    <property type="entry name" value="PucR C-terminal helix-turn-helix domain"/>
    <property type="match status" value="1"/>
</dbReference>
<feature type="domain" description="PucR C-terminal helix-turn-helix" evidence="1">
    <location>
        <begin position="47"/>
        <end position="101"/>
    </location>
</feature>
<dbReference type="EMBL" id="JBHLTR010000031">
    <property type="protein sequence ID" value="MFC0560635.1"/>
    <property type="molecule type" value="Genomic_DNA"/>
</dbReference>
<dbReference type="InterPro" id="IPR042070">
    <property type="entry name" value="PucR_C-HTH_sf"/>
</dbReference>
<gene>
    <name evidence="2" type="ORF">ACFFH4_16730</name>
</gene>
<dbReference type="Proteomes" id="UP001589833">
    <property type="component" value="Unassembled WGS sequence"/>
</dbReference>
<dbReference type="Pfam" id="PF13556">
    <property type="entry name" value="HTH_30"/>
    <property type="match status" value="1"/>
</dbReference>
<comment type="caution">
    <text evidence="2">The sequence shown here is derived from an EMBL/GenBank/DDBJ whole genome shotgun (WGS) entry which is preliminary data.</text>
</comment>
<evidence type="ECO:0000313" key="2">
    <source>
        <dbReference type="EMBL" id="MFC0560635.1"/>
    </source>
</evidence>
<sequence>MEIFHFEDIGLNRLFLNQSFEEIEQFINEVFSPLWSDHDRSKDLEITLLTYIKNNRSATKTANQLHIHINTLYQRIKKIEDLLKLELNNNEDVLRIQLACHLRETYRHSLV</sequence>
<reference evidence="2 3" key="1">
    <citation type="submission" date="2024-09" db="EMBL/GenBank/DDBJ databases">
        <authorList>
            <person name="Sun Q."/>
            <person name="Mori K."/>
        </authorList>
    </citation>
    <scope>NUCLEOTIDE SEQUENCE [LARGE SCALE GENOMIC DNA]</scope>
    <source>
        <strain evidence="2 3">NCAIM B.02301</strain>
    </source>
</reference>
<dbReference type="InterPro" id="IPR025736">
    <property type="entry name" value="PucR_C-HTH_dom"/>
</dbReference>
<proteinExistence type="predicted"/>
<name>A0ABV6NIP3_9BACI</name>
<dbReference type="PANTHER" id="PTHR33744">
    <property type="entry name" value="CARBOHYDRATE DIACID REGULATOR"/>
    <property type="match status" value="1"/>
</dbReference>
<accession>A0ABV6NIP3</accession>
<keyword evidence="3" id="KW-1185">Reference proteome</keyword>
<protein>
    <submittedName>
        <fullName evidence="2">PucR family transcriptional regulator</fullName>
    </submittedName>
</protein>
<evidence type="ECO:0000259" key="1">
    <source>
        <dbReference type="Pfam" id="PF13556"/>
    </source>
</evidence>
<dbReference type="InterPro" id="IPR051448">
    <property type="entry name" value="CdaR-like_regulators"/>
</dbReference>
<organism evidence="2 3">
    <name type="scientific">Halalkalibacter alkalisediminis</name>
    <dbReference type="NCBI Taxonomy" id="935616"/>
    <lineage>
        <taxon>Bacteria</taxon>
        <taxon>Bacillati</taxon>
        <taxon>Bacillota</taxon>
        <taxon>Bacilli</taxon>
        <taxon>Bacillales</taxon>
        <taxon>Bacillaceae</taxon>
        <taxon>Halalkalibacter</taxon>
    </lineage>
</organism>